<dbReference type="AlphaFoldDB" id="A0A813IU67"/>
<dbReference type="PROSITE" id="PS50011">
    <property type="entry name" value="PROTEIN_KINASE_DOM"/>
    <property type="match status" value="1"/>
</dbReference>
<evidence type="ECO:0000313" key="5">
    <source>
        <dbReference type="Proteomes" id="UP000626109"/>
    </source>
</evidence>
<evidence type="ECO:0000313" key="6">
    <source>
        <dbReference type="Proteomes" id="UP000654075"/>
    </source>
</evidence>
<evidence type="ECO:0000313" key="3">
    <source>
        <dbReference type="EMBL" id="CAE8599760.1"/>
    </source>
</evidence>
<dbReference type="Proteomes" id="UP000626109">
    <property type="component" value="Unassembled WGS sequence"/>
</dbReference>
<proteinExistence type="predicted"/>
<organism evidence="4 5">
    <name type="scientific">Polarella glacialis</name>
    <name type="common">Dinoflagellate</name>
    <dbReference type="NCBI Taxonomy" id="89957"/>
    <lineage>
        <taxon>Eukaryota</taxon>
        <taxon>Sar</taxon>
        <taxon>Alveolata</taxon>
        <taxon>Dinophyceae</taxon>
        <taxon>Suessiales</taxon>
        <taxon>Suessiaceae</taxon>
        <taxon>Polarella</taxon>
    </lineage>
</organism>
<dbReference type="GO" id="GO:0005524">
    <property type="term" value="F:ATP binding"/>
    <property type="evidence" value="ECO:0007669"/>
    <property type="project" value="InterPro"/>
</dbReference>
<dbReference type="EMBL" id="CAJNNV010011457">
    <property type="protein sequence ID" value="CAE8599760.1"/>
    <property type="molecule type" value="Genomic_DNA"/>
</dbReference>
<dbReference type="GO" id="GO:0004674">
    <property type="term" value="F:protein serine/threonine kinase activity"/>
    <property type="evidence" value="ECO:0007669"/>
    <property type="project" value="InterPro"/>
</dbReference>
<sequence>MLPSVLNYVQVRHKTRAKTFSTGFDLGSGPFEGVLPRTQARRSMHSQVLPTTQGLARRQDSKESPKSLKAELEVRAQQVEESRSSRVKESKAELEGRVTAEAPPHFLSEPAARSHPPPPLFRRAQSFVVRAPQRLPSKSRVTTDSLKNVMHELALEVQPWLGQHFIPHSRIQTAERDFGQGDPMESKTWGLIAVKLMPTNFITKGHSEFMDDYPSSTEQPWLDFALVRTLETLRYPYVNKLLGIFRDHDTTYVASPFAAEGGLFNWSKKGKSPGLEREAEVLPFALQILDAVRALHDLGIAHRDISLENILITGGRIKIVDFGMATLQRMCTNEVRGKPSCTAPEMHLDAEYDAFLADAFSVGVVIFAMATREYPWLSTEQGCCPLFEARSRQGFVASLLKRRNGSTQGRQQLFDVLSRGLLELLEALLFVDPRERACLGEVCFKGQLSRASIWLMAWLSSARL</sequence>
<comment type="caution">
    <text evidence="4">The sequence shown here is derived from an EMBL/GenBank/DDBJ whole genome shotgun (WGS) entry which is preliminary data.</text>
</comment>
<protein>
    <recommendedName>
        <fullName evidence="2">Protein kinase domain-containing protein</fullName>
    </recommendedName>
</protein>
<feature type="compositionally biased region" description="Basic and acidic residues" evidence="1">
    <location>
        <begin position="57"/>
        <end position="97"/>
    </location>
</feature>
<dbReference type="Proteomes" id="UP000654075">
    <property type="component" value="Unassembled WGS sequence"/>
</dbReference>
<dbReference type="OrthoDB" id="193931at2759"/>
<dbReference type="SUPFAM" id="SSF56112">
    <property type="entry name" value="Protein kinase-like (PK-like)"/>
    <property type="match status" value="1"/>
</dbReference>
<dbReference type="InterPro" id="IPR045269">
    <property type="entry name" value="Atg1-like"/>
</dbReference>
<gene>
    <name evidence="3" type="ORF">PGLA1383_LOCUS18106</name>
    <name evidence="4" type="ORF">PGLA2088_LOCUS12203</name>
</gene>
<evidence type="ECO:0000259" key="2">
    <source>
        <dbReference type="PROSITE" id="PS50011"/>
    </source>
</evidence>
<dbReference type="InterPro" id="IPR011009">
    <property type="entry name" value="Kinase-like_dom_sf"/>
</dbReference>
<dbReference type="Pfam" id="PF00069">
    <property type="entry name" value="Pkinase"/>
    <property type="match status" value="1"/>
</dbReference>
<reference evidence="4" key="1">
    <citation type="submission" date="2021-02" db="EMBL/GenBank/DDBJ databases">
        <authorList>
            <person name="Dougan E. K."/>
            <person name="Rhodes N."/>
            <person name="Thang M."/>
            <person name="Chan C."/>
        </authorList>
    </citation>
    <scope>NUCLEOTIDE SEQUENCE</scope>
</reference>
<dbReference type="GO" id="GO:0010506">
    <property type="term" value="P:regulation of autophagy"/>
    <property type="evidence" value="ECO:0007669"/>
    <property type="project" value="InterPro"/>
</dbReference>
<name>A0A813IU67_POLGL</name>
<dbReference type="Gene3D" id="1.10.510.10">
    <property type="entry name" value="Transferase(Phosphotransferase) domain 1"/>
    <property type="match status" value="1"/>
</dbReference>
<dbReference type="EMBL" id="CAJNNW010014310">
    <property type="protein sequence ID" value="CAE8656488.1"/>
    <property type="molecule type" value="Genomic_DNA"/>
</dbReference>
<evidence type="ECO:0000313" key="4">
    <source>
        <dbReference type="EMBL" id="CAE8656488.1"/>
    </source>
</evidence>
<evidence type="ECO:0000256" key="1">
    <source>
        <dbReference type="SAM" id="MobiDB-lite"/>
    </source>
</evidence>
<dbReference type="GO" id="GO:0005737">
    <property type="term" value="C:cytoplasm"/>
    <property type="evidence" value="ECO:0007669"/>
    <property type="project" value="TreeGrafter"/>
</dbReference>
<feature type="region of interest" description="Disordered" evidence="1">
    <location>
        <begin position="39"/>
        <end position="97"/>
    </location>
</feature>
<accession>A0A813IU67</accession>
<keyword evidence="6" id="KW-1185">Reference proteome</keyword>
<dbReference type="InterPro" id="IPR000719">
    <property type="entry name" value="Prot_kinase_dom"/>
</dbReference>
<feature type="domain" description="Protein kinase" evidence="2">
    <location>
        <begin position="155"/>
        <end position="455"/>
    </location>
</feature>
<dbReference type="PANTHER" id="PTHR24348">
    <property type="entry name" value="SERINE/THREONINE-PROTEIN KINASE UNC-51-RELATED"/>
    <property type="match status" value="1"/>
</dbReference>
<feature type="compositionally biased region" description="Polar residues" evidence="1">
    <location>
        <begin position="45"/>
        <end position="54"/>
    </location>
</feature>